<evidence type="ECO:0000313" key="1">
    <source>
        <dbReference type="EMBL" id="UXW01027.1"/>
    </source>
</evidence>
<dbReference type="RefSeq" id="WP_075239571.1">
    <property type="nucleotide sequence ID" value="NZ_CP040604.1"/>
</dbReference>
<reference evidence="1" key="2">
    <citation type="submission" date="2020-01" db="EMBL/GenBank/DDBJ databases">
        <title>Complete genome investigation of Xanthomonas oryzae strains.</title>
        <authorList>
            <person name="Kaur A."/>
            <person name="Bansal K."/>
            <person name="Patil P.B."/>
        </authorList>
    </citation>
    <scope>NUCLEOTIDE SEQUENCE</scope>
    <source>
        <strain evidence="1">IXO792</strain>
    </source>
</reference>
<protein>
    <recommendedName>
        <fullName evidence="3">SUKH-4 immunity protein of toxin-antitoxin system</fullName>
    </recommendedName>
</protein>
<reference evidence="1" key="1">
    <citation type="submission" date="2015-01" db="EMBL/GenBank/DDBJ databases">
        <authorList>
            <person name="Midha S."/>
            <person name="Anil M.G."/>
            <person name="Mishra D."/>
            <person name="Brahma K."/>
            <person name="Laha G.S."/>
            <person name="Sundaram R.M."/>
            <person name="Sonti R.V."/>
            <person name="Patil P.B."/>
        </authorList>
    </citation>
    <scope>NUCLEOTIDE SEQUENCE</scope>
    <source>
        <strain evidence="1">IXO792</strain>
    </source>
</reference>
<dbReference type="Proteomes" id="UP000187097">
    <property type="component" value="Chromosome"/>
</dbReference>
<evidence type="ECO:0008006" key="3">
    <source>
        <dbReference type="Google" id="ProtNLM"/>
    </source>
</evidence>
<proteinExistence type="predicted"/>
<dbReference type="AlphaFoldDB" id="A0AAJ5MAQ2"/>
<evidence type="ECO:0000313" key="2">
    <source>
        <dbReference type="Proteomes" id="UP000187097"/>
    </source>
</evidence>
<organism evidence="1 2">
    <name type="scientific">Xanthomonas oryzae pv. oryzae</name>
    <dbReference type="NCBI Taxonomy" id="64187"/>
    <lineage>
        <taxon>Bacteria</taxon>
        <taxon>Pseudomonadati</taxon>
        <taxon>Pseudomonadota</taxon>
        <taxon>Gammaproteobacteria</taxon>
        <taxon>Lysobacterales</taxon>
        <taxon>Lysobacteraceae</taxon>
        <taxon>Xanthomonas</taxon>
    </lineage>
</organism>
<gene>
    <name evidence="1" type="ORF">IXO792_07870</name>
</gene>
<name>A0AAJ5MAQ2_XANOO</name>
<accession>A0AAJ5MAQ2</accession>
<dbReference type="Pfam" id="PF14435">
    <property type="entry name" value="SUKH-4"/>
    <property type="match status" value="1"/>
</dbReference>
<sequence length="191" mass="21805">MKLDENLLINYRDISGVQDLVGKELPDFDCLDPSFGFVFLGPERIYAGKKDFLAFATVVDDETDRIGIDVSTGGIYAFSLDFKKNKYVNDSVASFLFFLSETTVFKAILHELDPDPPAMTLTVEESNRLLERFERGELRPRSDNSKKRENEAILKRKFRELKASLRERDPKALRGAAWWGGIIEEINEGFV</sequence>
<dbReference type="EMBL" id="CP047493">
    <property type="protein sequence ID" value="UXW01027.1"/>
    <property type="molecule type" value="Genomic_DNA"/>
</dbReference>
<dbReference type="InterPro" id="IPR025851">
    <property type="entry name" value="SUKH-4"/>
</dbReference>